<evidence type="ECO:0000313" key="2">
    <source>
        <dbReference type="EMBL" id="ERG63777.1"/>
    </source>
</evidence>
<dbReference type="SUPFAM" id="SSF75304">
    <property type="entry name" value="Amidase signature (AS) enzymes"/>
    <property type="match status" value="1"/>
</dbReference>
<evidence type="ECO:0000259" key="1">
    <source>
        <dbReference type="Pfam" id="PF01425"/>
    </source>
</evidence>
<dbReference type="EMBL" id="ASHR01000029">
    <property type="protein sequence ID" value="ERG63777.1"/>
    <property type="molecule type" value="Genomic_DNA"/>
</dbReference>
<comment type="caution">
    <text evidence="2">The sequence shown here is derived from an EMBL/GenBank/DDBJ whole genome shotgun (WGS) entry which is preliminary data.</text>
</comment>
<dbReference type="PANTHER" id="PTHR42678:SF11">
    <property type="entry name" value="AMIDASE FAMILY PROTEIN"/>
    <property type="match status" value="1"/>
</dbReference>
<dbReference type="InterPro" id="IPR036928">
    <property type="entry name" value="AS_sf"/>
</dbReference>
<dbReference type="PANTHER" id="PTHR42678">
    <property type="entry name" value="AMIDASE"/>
    <property type="match status" value="1"/>
</dbReference>
<dbReference type="AlphaFoldDB" id="U1LP79"/>
<organism evidence="2 3">
    <name type="scientific">Agrococcus pavilionensis RW1</name>
    <dbReference type="NCBI Taxonomy" id="1330458"/>
    <lineage>
        <taxon>Bacteria</taxon>
        <taxon>Bacillati</taxon>
        <taxon>Actinomycetota</taxon>
        <taxon>Actinomycetes</taxon>
        <taxon>Micrococcales</taxon>
        <taxon>Microbacteriaceae</taxon>
        <taxon>Agrococcus</taxon>
    </lineage>
</organism>
<proteinExistence type="predicted"/>
<dbReference type="NCBIfam" id="NF005127">
    <property type="entry name" value="PRK06565.1"/>
    <property type="match status" value="1"/>
</dbReference>
<feature type="domain" description="Amidase" evidence="1">
    <location>
        <begin position="440"/>
        <end position="532"/>
    </location>
</feature>
<dbReference type="Pfam" id="PF01425">
    <property type="entry name" value="Amidase"/>
    <property type="match status" value="2"/>
</dbReference>
<protein>
    <recommendedName>
        <fullName evidence="1">Amidase domain-containing protein</fullName>
    </recommendedName>
</protein>
<dbReference type="OrthoDB" id="182039at2"/>
<feature type="domain" description="Amidase" evidence="1">
    <location>
        <begin position="29"/>
        <end position="329"/>
    </location>
</feature>
<reference evidence="2 3" key="1">
    <citation type="journal article" date="2013" name="Genome Announc.">
        <title>First draft genome sequence from a member of the genus agrococcus, isolated from modern microbialites.</title>
        <authorList>
            <person name="White R.A.III."/>
            <person name="Grassa C.J."/>
            <person name="Suttle C.A."/>
        </authorList>
    </citation>
    <scope>NUCLEOTIDE SEQUENCE [LARGE SCALE GENOMIC DNA]</scope>
    <source>
        <strain evidence="2 3">RW1</strain>
    </source>
</reference>
<keyword evidence="3" id="KW-1185">Reference proteome</keyword>
<dbReference type="Gene3D" id="3.90.1300.10">
    <property type="entry name" value="Amidase signature (AS) domain"/>
    <property type="match status" value="1"/>
</dbReference>
<name>U1LP79_9MICO</name>
<dbReference type="Proteomes" id="UP000016462">
    <property type="component" value="Unassembled WGS sequence"/>
</dbReference>
<evidence type="ECO:0000313" key="3">
    <source>
        <dbReference type="Proteomes" id="UP000016462"/>
    </source>
</evidence>
<dbReference type="InterPro" id="IPR023631">
    <property type="entry name" value="Amidase_dom"/>
</dbReference>
<sequence length="641" mass="68075">MRLVEASVRSLRAALDAGRTTATELAALTLARIAAFDVAGPRLNAVPVLAPDLFEAAAAADERVRAGRAAGPLDGIPFTAKESYSARGMTVSAGSPAFEHLVAGEDAFAIERMRDAGAVLIGLTTMPPMANGGMQRGLRGRAESPYSAEWLTSAFGSGSSNGSGSATGASIGVIGLGEETWSSGRAPASCNALCAYTPSRGLISMRGNWALVPTMDVVVPHTRSMADLLAALDVLVVPDERTDGDFWRQQPWLDVPAVADVRPASFAALEPASLAGLTIAVPRMHIGADPDLRDPIPTRESVLELWRAMADDLRTAGATVVETDLPLVSNYEGDRDGAPHILDRGIVPPRFIESELRELAVWAWEGFLQRNGDPALLHLRDVDGERIFPHPPGALPDRFERSSPAFEPAASVDLAELPSLPVPELEDIPEMAAGIAGLEETRRVDWDEWLDAHGIDIVVMPTLADVAPADADRNPASSDLAWRNGTWVANGNLVWRHFGIPTVTVPMGTMHDIGMPVGLTIAGRPYDDERLLRIGLAIEAQRQRRTVPPRTPELPATRWTALPESAASADDAASVELRAERDGDALVVTGRATGDAIALWIDGAQLEPTLEGERFTARGPGSMVVALVRTRGGDAGAFARA</sequence>
<accession>U1LP79</accession>
<gene>
    <name evidence="2" type="ORF">L332_04825</name>
</gene>